<evidence type="ECO:0000313" key="4">
    <source>
        <dbReference type="EMBL" id="MQX16203.1"/>
    </source>
</evidence>
<evidence type="ECO:0000256" key="1">
    <source>
        <dbReference type="NCBIfam" id="TIGR02257"/>
    </source>
</evidence>
<dbReference type="PANTHER" id="PTHR44119:SF4">
    <property type="entry name" value="AEROBIC COBALTOCHELATASE SUBUNIT COBN"/>
    <property type="match status" value="1"/>
</dbReference>
<evidence type="ECO:0000256" key="2">
    <source>
        <dbReference type="SAM" id="MobiDB-lite"/>
    </source>
</evidence>
<keyword evidence="4" id="KW-0436">Ligase</keyword>
<organism evidence="4 5">
    <name type="scientific">Sinorhizobium terangae</name>
    <dbReference type="NCBI Taxonomy" id="110322"/>
    <lineage>
        <taxon>Bacteria</taxon>
        <taxon>Pseudomonadati</taxon>
        <taxon>Pseudomonadota</taxon>
        <taxon>Alphaproteobacteria</taxon>
        <taxon>Hyphomicrobiales</taxon>
        <taxon>Rhizobiaceae</taxon>
        <taxon>Sinorhizobium/Ensifer group</taxon>
        <taxon>Sinorhizobium</taxon>
    </lineage>
</organism>
<dbReference type="EMBL" id="WITC01000059">
    <property type="protein sequence ID" value="MQX16203.1"/>
    <property type="molecule type" value="Genomic_DNA"/>
</dbReference>
<dbReference type="Proteomes" id="UP000439983">
    <property type="component" value="Unassembled WGS sequence"/>
</dbReference>
<dbReference type="RefSeq" id="WP_153440145.1">
    <property type="nucleotide sequence ID" value="NZ_CP121659.1"/>
</dbReference>
<evidence type="ECO:0000313" key="5">
    <source>
        <dbReference type="Proteomes" id="UP000439983"/>
    </source>
</evidence>
<dbReference type="InterPro" id="IPR003672">
    <property type="entry name" value="CobN/Mg_chltase"/>
</dbReference>
<sequence>MHLLLAQKGTIADGNEAIDLGQSPADILFLSAADTELASIAAAYGRRTGARTLRIASLMNLMHPMSVDTYVERTARHARLIVVRPLGGASYFRYVLEALYAAAIANKFQIAVLPGDDKPDPGLDPFSTVSANDRERLWAYFTEGGADNAGLFLDYADALIDGGEKPQPARPLLKAGIWWPSEGVIGVERWRAIAGLPGTAPSVLPDISPTRGENGGATLRPSGSAEFEAKPASASKPVRDDHANRRSETWESSGSGALISPLVGEMSDRTEGGNAAQSSEEKKEAEPTVAICFYRALVQSGETRPVEALIGALATEGMRALPVFVSSLKDRVSIGTLQAIFAEAAPDVVMNATGFAVSAPGADRQPTVLESTGAPVLQVIFSGSSRAAWAASPQGLMARDLGMNVALPEVDGRILSRAVSFKAASVYDPAVEANIVGHEPLLDRVRFAARLAANWARLRRARPEARRVAIVMANYPNRDGRLGNGVGLDTPAGTIEVLKAMAAEGYPIGDLPEDGDALMRFLMAGPTNAASHDREIREFISLDRYKDFLASLPRQIQDEVTARWGDPEADPFFLDGAFALPLARFGEVLVGIQPARGYNIDPKETYHAPDLVPPHGYLAFYAFLRQVFKADAIIHMGKHGNLEWLPGKALALSENCYPEAVFGPTPHLYPFIVNDPGEGTQAKRRTSAVIIDHLTPPLTRAESYGPLKDLEALVDEYYEAAGGDPRRLRLLSRQILDLVRDIGLDHDAGIEKADSDDKALEKLDAYLCDLKEMQIRDGLHIFGVAPEGRLLTDLTVALARVPRGLGEGGDQSLQRAIASDLGLGGSAQVPPSVLPDISPTRGEIREESSHASTAPQHEAGPPARGRDASLMARPRQAGLTAEGAIVSGSVDPSIGGGAGEPSSRHLPISPLVGEMPGRAEGGTPQQPQPFDPLDCVMSAPWTGPVPAPLASLSDAPWRTAGDTVERIELLAAKLVSGEIACPENWAATRAVLDEIDDRLKPSIEGSGDAEIKGLLTGLDGRFVAPGPSGAPTRGRPDVLPTGRNFYSVDSRAVPTPAAYELGKKSAELLIRRYLQDHGEWPSSFGLTAWGTSNMRTGGDDIAQALALIGAKPVWDMASRRVTGYEIVPLAMLGRPRVDVTLRISGFFRDAFPEQIALFDKAIRAVGALEEDDADNMIAARMRAETKRLEEKGVEAKEAARRASYRVFGAKPGAYGAGLQALIDEKGWDKRSDLADAYLTWGGYAYGAGEDGKAERGIFEERLRSIEAVVQNQDNREHDLLDSDDYYQFEGGMSAAVEHLGGQRPAIYHNDHSRPEKPVIRSLEEEIGRVVRARVVNPKWIDGVMRHGYKGAFEIAATVDYMFAFAATSGAVRDHHFEAAYRAFISDEKVLDFLRDRNPAALAEMSERFLEAIDRGLWNPRSNSARFELTSLSGNAAAPRLRTGNQ</sequence>
<dbReference type="InterPro" id="IPR011953">
    <property type="entry name" value="Cobalto_CobN"/>
</dbReference>
<protein>
    <recommendedName>
        <fullName evidence="1">Cobaltochelatase subunit CobN</fullName>
        <ecNumber evidence="1">6.6.1.2</ecNumber>
    </recommendedName>
</protein>
<gene>
    <name evidence="4" type="primary">cobN</name>
    <name evidence="4" type="ORF">GHK62_15930</name>
</gene>
<evidence type="ECO:0000259" key="3">
    <source>
        <dbReference type="Pfam" id="PF02514"/>
    </source>
</evidence>
<accession>A0A6N7LEC3</accession>
<comment type="caution">
    <text evidence="4">The sequence shown here is derived from an EMBL/GenBank/DDBJ whole genome shotgun (WGS) entry which is preliminary data.</text>
</comment>
<dbReference type="Pfam" id="PF02514">
    <property type="entry name" value="CobN-Mg_chel"/>
    <property type="match status" value="1"/>
</dbReference>
<dbReference type="EC" id="6.6.1.2" evidence="1"/>
<feature type="compositionally biased region" description="Basic and acidic residues" evidence="2">
    <location>
        <begin position="237"/>
        <end position="249"/>
    </location>
</feature>
<reference evidence="4 5" key="1">
    <citation type="journal article" date="2013" name="Genome Biol.">
        <title>Comparative genomics of the core and accessory genomes of 48 Sinorhizobium strains comprising five genospecies.</title>
        <authorList>
            <person name="Sugawara M."/>
            <person name="Epstein B."/>
            <person name="Badgley B.D."/>
            <person name="Unno T."/>
            <person name="Xu L."/>
            <person name="Reese J."/>
            <person name="Gyaneshwar P."/>
            <person name="Denny R."/>
            <person name="Mudge J."/>
            <person name="Bharti A.K."/>
            <person name="Farmer A.D."/>
            <person name="May G.D."/>
            <person name="Woodward J.E."/>
            <person name="Medigue C."/>
            <person name="Vallenet D."/>
            <person name="Lajus A."/>
            <person name="Rouy Z."/>
            <person name="Martinez-Vaz B."/>
            <person name="Tiffin P."/>
            <person name="Young N.D."/>
            <person name="Sadowsky M.J."/>
        </authorList>
    </citation>
    <scope>NUCLEOTIDE SEQUENCE [LARGE SCALE GENOMIC DNA]</scope>
    <source>
        <strain evidence="4 5">USDA4894</strain>
    </source>
</reference>
<dbReference type="NCBIfam" id="TIGR02257">
    <property type="entry name" value="cobalto_cobN"/>
    <property type="match status" value="1"/>
</dbReference>
<dbReference type="PANTHER" id="PTHR44119">
    <property type="entry name" value="MAGNESIUM-CHELATASE SUBUNIT CHLH, CHLOROPLASTIC"/>
    <property type="match status" value="1"/>
</dbReference>
<feature type="domain" description="CobN/magnesium chelatase" evidence="3">
    <location>
        <begin position="138"/>
        <end position="1422"/>
    </location>
</feature>
<name>A0A6N7LEC3_SINTE</name>
<proteinExistence type="predicted"/>
<dbReference type="OrthoDB" id="9757976at2"/>
<feature type="region of interest" description="Disordered" evidence="2">
    <location>
        <begin position="201"/>
        <end position="282"/>
    </location>
</feature>
<dbReference type="GO" id="GO:0009236">
    <property type="term" value="P:cobalamin biosynthetic process"/>
    <property type="evidence" value="ECO:0007669"/>
    <property type="project" value="UniProtKB-UniRule"/>
</dbReference>
<keyword evidence="5" id="KW-1185">Reference proteome</keyword>
<feature type="region of interest" description="Disordered" evidence="2">
    <location>
        <begin position="824"/>
        <end position="929"/>
    </location>
</feature>
<dbReference type="GO" id="GO:0051116">
    <property type="term" value="F:cobaltochelatase activity"/>
    <property type="evidence" value="ECO:0007669"/>
    <property type="project" value="UniProtKB-UniRule"/>
</dbReference>
<dbReference type="CDD" id="cd10150">
    <property type="entry name" value="CobN_like"/>
    <property type="match status" value="2"/>
</dbReference>